<keyword evidence="5 6" id="KW-0472">Membrane</keyword>
<dbReference type="NCBIfam" id="TIGR03954">
    <property type="entry name" value="integ_memb_HG"/>
    <property type="match status" value="1"/>
</dbReference>
<evidence type="ECO:0000256" key="5">
    <source>
        <dbReference type="ARBA" id="ARBA00023136"/>
    </source>
</evidence>
<evidence type="ECO:0000256" key="6">
    <source>
        <dbReference type="SAM" id="Phobius"/>
    </source>
</evidence>
<gene>
    <name evidence="8" type="ORF">OB236_31250</name>
</gene>
<accession>A0ABT2URE8</accession>
<keyword evidence="4 6" id="KW-1133">Transmembrane helix</keyword>
<evidence type="ECO:0000259" key="7">
    <source>
        <dbReference type="Pfam" id="PF12823"/>
    </source>
</evidence>
<dbReference type="PANTHER" id="PTHR40077">
    <property type="entry name" value="MEMBRANE PROTEIN-RELATED"/>
    <property type="match status" value="1"/>
</dbReference>
<dbReference type="Pfam" id="PF12823">
    <property type="entry name" value="DUF3817"/>
    <property type="match status" value="1"/>
</dbReference>
<dbReference type="EMBL" id="JAOQIO010000107">
    <property type="protein sequence ID" value="MCU6796611.1"/>
    <property type="molecule type" value="Genomic_DNA"/>
</dbReference>
<dbReference type="InterPro" id="IPR023845">
    <property type="entry name" value="DUF3817_TM"/>
</dbReference>
<keyword evidence="2" id="KW-1003">Cell membrane</keyword>
<name>A0ABT2URE8_9BACL</name>
<sequence>MSKLSLSLLKIIGYAEGISFLVILFIAMPIKYFTDFYNPVPIVGMLHGVLFVIFCVAIVFAAIMNRWSILRVLGAFLSAFIPFGPFILESRLRKDKLA</sequence>
<evidence type="ECO:0000313" key="8">
    <source>
        <dbReference type="EMBL" id="MCU6796611.1"/>
    </source>
</evidence>
<reference evidence="8 9" key="1">
    <citation type="submission" date="2022-09" db="EMBL/GenBank/DDBJ databases">
        <authorList>
            <person name="Han X.L."/>
            <person name="Wang Q."/>
            <person name="Lu T."/>
        </authorList>
    </citation>
    <scope>NUCLEOTIDE SEQUENCE [LARGE SCALE GENOMIC DNA]</scope>
    <source>
        <strain evidence="8 9">WQ 127069</strain>
    </source>
</reference>
<evidence type="ECO:0000256" key="3">
    <source>
        <dbReference type="ARBA" id="ARBA00022692"/>
    </source>
</evidence>
<dbReference type="Proteomes" id="UP001652445">
    <property type="component" value="Unassembled WGS sequence"/>
</dbReference>
<feature type="transmembrane region" description="Helical" evidence="6">
    <location>
        <begin position="69"/>
        <end position="88"/>
    </location>
</feature>
<dbReference type="PANTHER" id="PTHR40077:SF1">
    <property type="entry name" value="MEMBRANE PROTEIN"/>
    <property type="match status" value="1"/>
</dbReference>
<evidence type="ECO:0000313" key="9">
    <source>
        <dbReference type="Proteomes" id="UP001652445"/>
    </source>
</evidence>
<evidence type="ECO:0000256" key="4">
    <source>
        <dbReference type="ARBA" id="ARBA00022989"/>
    </source>
</evidence>
<comment type="caution">
    <text evidence="8">The sequence shown here is derived from an EMBL/GenBank/DDBJ whole genome shotgun (WGS) entry which is preliminary data.</text>
</comment>
<proteinExistence type="predicted"/>
<dbReference type="RefSeq" id="WP_076232055.1">
    <property type="nucleotide sequence ID" value="NZ_JAOQIO010000107.1"/>
</dbReference>
<feature type="domain" description="DUF3817" evidence="7">
    <location>
        <begin position="7"/>
        <end position="94"/>
    </location>
</feature>
<comment type="subcellular location">
    <subcellularLocation>
        <location evidence="1">Cell membrane</location>
        <topology evidence="1">Multi-pass membrane protein</topology>
    </subcellularLocation>
</comment>
<feature type="transmembrane region" description="Helical" evidence="6">
    <location>
        <begin position="42"/>
        <end position="63"/>
    </location>
</feature>
<keyword evidence="9" id="KW-1185">Reference proteome</keyword>
<evidence type="ECO:0000256" key="2">
    <source>
        <dbReference type="ARBA" id="ARBA00022475"/>
    </source>
</evidence>
<feature type="transmembrane region" description="Helical" evidence="6">
    <location>
        <begin position="12"/>
        <end position="30"/>
    </location>
</feature>
<keyword evidence="3 6" id="KW-0812">Transmembrane</keyword>
<organism evidence="8 9">
    <name type="scientific">Paenibacillus baimaensis</name>
    <dbReference type="NCBI Taxonomy" id="2982185"/>
    <lineage>
        <taxon>Bacteria</taxon>
        <taxon>Bacillati</taxon>
        <taxon>Bacillota</taxon>
        <taxon>Bacilli</taxon>
        <taxon>Bacillales</taxon>
        <taxon>Paenibacillaceae</taxon>
        <taxon>Paenibacillus</taxon>
    </lineage>
</organism>
<evidence type="ECO:0000256" key="1">
    <source>
        <dbReference type="ARBA" id="ARBA00004651"/>
    </source>
</evidence>
<protein>
    <submittedName>
        <fullName evidence="8">DUF3817 domain-containing protein</fullName>
    </submittedName>
</protein>